<dbReference type="SUPFAM" id="SSF51621">
    <property type="entry name" value="Phosphoenolpyruvate/pyruvate domain"/>
    <property type="match status" value="1"/>
</dbReference>
<comment type="function">
    <text evidence="3">General (non sugar-specific) component of the phosphoenolpyruvate-dependent sugar phosphotransferase system (sugar PTS). This major carbohydrate active-transport system catalyzes the phosphorylation of incoming sugar substrates concomitantly with their translocation across the cell membrane. Enzyme I transfers the phosphoryl group from phosphoenolpyruvate (PEP) to the phosphoryl carrier protein (HPr).</text>
</comment>
<feature type="domain" description="PEP-utilising enzyme C-terminal" evidence="22">
    <location>
        <begin position="251"/>
        <end position="541"/>
    </location>
</feature>
<evidence type="ECO:0000259" key="22">
    <source>
        <dbReference type="Pfam" id="PF02896"/>
    </source>
</evidence>
<dbReference type="Pfam" id="PF05524">
    <property type="entry name" value="PEP-utilisers_N"/>
    <property type="match status" value="1"/>
</dbReference>
<dbReference type="Gene3D" id="1.10.274.10">
    <property type="entry name" value="PtsI, HPr-binding domain"/>
    <property type="match status" value="1"/>
</dbReference>
<dbReference type="SUPFAM" id="SSF52009">
    <property type="entry name" value="Phosphohistidine domain"/>
    <property type="match status" value="1"/>
</dbReference>
<dbReference type="SUPFAM" id="SSF47831">
    <property type="entry name" value="Enzyme I of the PEP:sugar phosphotransferase system HPr-binding (sub)domain"/>
    <property type="match status" value="1"/>
</dbReference>
<dbReference type="InterPro" id="IPR050499">
    <property type="entry name" value="PEP-utilizing_PTS_enzyme"/>
</dbReference>
<keyword evidence="15 19" id="KW-0460">Magnesium</keyword>
<keyword evidence="9" id="KW-0963">Cytoplasm</keyword>
<dbReference type="PIRSF" id="PIRSF000732">
    <property type="entry name" value="PTS_enzyme_I"/>
    <property type="match status" value="1"/>
</dbReference>
<feature type="non-terminal residue" evidence="24">
    <location>
        <position position="560"/>
    </location>
</feature>
<feature type="binding site" evidence="18">
    <location>
        <position position="296"/>
    </location>
    <ligand>
        <name>phosphoenolpyruvate</name>
        <dbReference type="ChEBI" id="CHEBI:58702"/>
    </ligand>
</feature>
<evidence type="ECO:0000256" key="9">
    <source>
        <dbReference type="ARBA" id="ARBA00022490"/>
    </source>
</evidence>
<dbReference type="GO" id="GO:0005737">
    <property type="term" value="C:cytoplasm"/>
    <property type="evidence" value="ECO:0007669"/>
    <property type="project" value="UniProtKB-SubCell"/>
</dbReference>
<dbReference type="PROSITE" id="PS00742">
    <property type="entry name" value="PEP_ENZYMES_2"/>
    <property type="match status" value="1"/>
</dbReference>
<feature type="binding site" evidence="19">
    <location>
        <position position="431"/>
    </location>
    <ligand>
        <name>Mg(2+)</name>
        <dbReference type="ChEBI" id="CHEBI:18420"/>
    </ligand>
</feature>
<keyword evidence="11 24" id="KW-0808">Transferase</keyword>
<evidence type="ECO:0000256" key="4">
    <source>
        <dbReference type="ARBA" id="ARBA00004496"/>
    </source>
</evidence>
<feature type="domain" description="Phosphotransferase system enzyme I N-terminal" evidence="23">
    <location>
        <begin position="4"/>
        <end position="126"/>
    </location>
</feature>
<evidence type="ECO:0000256" key="7">
    <source>
        <dbReference type="ARBA" id="ARBA00016544"/>
    </source>
</evidence>
<feature type="binding site" evidence="19">
    <location>
        <position position="455"/>
    </location>
    <ligand>
        <name>Mg(2+)</name>
        <dbReference type="ChEBI" id="CHEBI:18420"/>
    </ligand>
</feature>
<evidence type="ECO:0000256" key="1">
    <source>
        <dbReference type="ARBA" id="ARBA00000683"/>
    </source>
</evidence>
<keyword evidence="13 19" id="KW-0479">Metal-binding</keyword>
<evidence type="ECO:0000256" key="5">
    <source>
        <dbReference type="ARBA" id="ARBA00007837"/>
    </source>
</evidence>
<comment type="subcellular location">
    <subcellularLocation>
        <location evidence="4">Cytoplasm</location>
    </subcellularLocation>
</comment>
<evidence type="ECO:0000313" key="25">
    <source>
        <dbReference type="Proteomes" id="UP000675664"/>
    </source>
</evidence>
<dbReference type="InterPro" id="IPR008731">
    <property type="entry name" value="PTS_EIN"/>
</dbReference>
<dbReference type="InterPro" id="IPR040442">
    <property type="entry name" value="Pyrv_kinase-like_dom_sf"/>
</dbReference>
<dbReference type="RefSeq" id="WP_227020711.1">
    <property type="nucleotide sequence ID" value="NZ_JAGSND010000039.1"/>
</dbReference>
<evidence type="ECO:0000256" key="17">
    <source>
        <dbReference type="PIRSR" id="PIRSR000732-1"/>
    </source>
</evidence>
<dbReference type="InterPro" id="IPR036637">
    <property type="entry name" value="Phosphohistidine_dom_sf"/>
</dbReference>
<name>A0A8J7W469_9FIRM</name>
<feature type="binding site" evidence="18">
    <location>
        <begin position="454"/>
        <end position="455"/>
    </location>
    <ligand>
        <name>phosphoenolpyruvate</name>
        <dbReference type="ChEBI" id="CHEBI:58702"/>
    </ligand>
</feature>
<protein>
    <recommendedName>
        <fullName evidence="7">Phosphoenolpyruvate-protein phosphotransferase</fullName>
        <ecNumber evidence="6">2.7.3.9</ecNumber>
    </recommendedName>
    <alternativeName>
        <fullName evidence="16">Phosphotransferase system, enzyme I</fullName>
    </alternativeName>
</protein>
<feature type="binding site" evidence="18">
    <location>
        <position position="465"/>
    </location>
    <ligand>
        <name>phosphoenolpyruvate</name>
        <dbReference type="ChEBI" id="CHEBI:58702"/>
    </ligand>
</feature>
<keyword evidence="25" id="KW-1185">Reference proteome</keyword>
<evidence type="ECO:0000256" key="6">
    <source>
        <dbReference type="ARBA" id="ARBA00012232"/>
    </source>
</evidence>
<evidence type="ECO:0000256" key="15">
    <source>
        <dbReference type="ARBA" id="ARBA00022842"/>
    </source>
</evidence>
<comment type="catalytic activity">
    <reaction evidence="1">
        <text>L-histidyl-[protein] + phosphoenolpyruvate = N(pros)-phospho-L-histidyl-[protein] + pyruvate</text>
        <dbReference type="Rhea" id="RHEA:23880"/>
        <dbReference type="Rhea" id="RHEA-COMP:9745"/>
        <dbReference type="Rhea" id="RHEA-COMP:9746"/>
        <dbReference type="ChEBI" id="CHEBI:15361"/>
        <dbReference type="ChEBI" id="CHEBI:29979"/>
        <dbReference type="ChEBI" id="CHEBI:58702"/>
        <dbReference type="ChEBI" id="CHEBI:64837"/>
        <dbReference type="EC" id="2.7.3.9"/>
    </reaction>
</comment>
<reference evidence="24" key="2">
    <citation type="submission" date="2021-04" db="EMBL/GenBank/DDBJ databases">
        <authorList>
            <person name="Liu J."/>
        </authorList>
    </citation>
    <scope>NUCLEOTIDE SEQUENCE</scope>
    <source>
        <strain evidence="24">BAD-6</strain>
    </source>
</reference>
<dbReference type="Gene3D" id="3.20.20.60">
    <property type="entry name" value="Phosphoenolpyruvate-binding domains"/>
    <property type="match status" value="1"/>
</dbReference>
<reference evidence="24" key="1">
    <citation type="submission" date="2021-04" db="EMBL/GenBank/DDBJ databases">
        <title>Sinoanaerobacter chloroacetimidivorans sp. nov., an obligate anaerobic bacterium isolated from anaerobic sludge.</title>
        <authorList>
            <person name="Bao Y."/>
        </authorList>
    </citation>
    <scope>NUCLEOTIDE SEQUENCE</scope>
    <source>
        <strain evidence="24">BAD-6</strain>
    </source>
</reference>
<dbReference type="Pfam" id="PF00391">
    <property type="entry name" value="PEP-utilizers"/>
    <property type="match status" value="1"/>
</dbReference>
<dbReference type="InterPro" id="IPR024692">
    <property type="entry name" value="PTS_EI"/>
</dbReference>
<evidence type="ECO:0000256" key="20">
    <source>
        <dbReference type="SAM" id="Coils"/>
    </source>
</evidence>
<keyword evidence="20" id="KW-0175">Coiled coil</keyword>
<feature type="active site" description="Tele-phosphohistidine intermediate" evidence="17">
    <location>
        <position position="189"/>
    </location>
</feature>
<evidence type="ECO:0000313" key="24">
    <source>
        <dbReference type="EMBL" id="MBR0600627.1"/>
    </source>
</evidence>
<dbReference type="InterPro" id="IPR023151">
    <property type="entry name" value="PEP_util_CS"/>
</dbReference>
<feature type="active site" description="Proton donor" evidence="17">
    <location>
        <position position="502"/>
    </location>
</feature>
<organism evidence="24 25">
    <name type="scientific">Sinanaerobacter chloroacetimidivorans</name>
    <dbReference type="NCBI Taxonomy" id="2818044"/>
    <lineage>
        <taxon>Bacteria</taxon>
        <taxon>Bacillati</taxon>
        <taxon>Bacillota</taxon>
        <taxon>Clostridia</taxon>
        <taxon>Peptostreptococcales</taxon>
        <taxon>Anaerovoracaceae</taxon>
        <taxon>Sinanaerobacter</taxon>
    </lineage>
</organism>
<evidence type="ECO:0000256" key="10">
    <source>
        <dbReference type="ARBA" id="ARBA00022597"/>
    </source>
</evidence>
<dbReference type="EMBL" id="JAGSND010000039">
    <property type="protein sequence ID" value="MBR0600627.1"/>
    <property type="molecule type" value="Genomic_DNA"/>
</dbReference>
<evidence type="ECO:0000259" key="21">
    <source>
        <dbReference type="Pfam" id="PF00391"/>
    </source>
</evidence>
<gene>
    <name evidence="24" type="primary">ptsP</name>
    <name evidence="24" type="ORF">KCX82_22415</name>
</gene>
<evidence type="ECO:0000256" key="13">
    <source>
        <dbReference type="ARBA" id="ARBA00022723"/>
    </source>
</evidence>
<dbReference type="Pfam" id="PF02896">
    <property type="entry name" value="PEP-utilizers_C"/>
    <property type="match status" value="1"/>
</dbReference>
<dbReference type="InterPro" id="IPR008279">
    <property type="entry name" value="PEP-util_enz_mobile_dom"/>
</dbReference>
<accession>A0A8J7W469</accession>
<dbReference type="InterPro" id="IPR015813">
    <property type="entry name" value="Pyrv/PenolPyrv_kinase-like_dom"/>
</dbReference>
<evidence type="ECO:0000256" key="8">
    <source>
        <dbReference type="ARBA" id="ARBA00022448"/>
    </source>
</evidence>
<evidence type="ECO:0000256" key="11">
    <source>
        <dbReference type="ARBA" id="ARBA00022679"/>
    </source>
</evidence>
<evidence type="ECO:0000256" key="18">
    <source>
        <dbReference type="PIRSR" id="PIRSR000732-2"/>
    </source>
</evidence>
<sequence>MKIGVACSPGLAIEKAYILEEPEISIDVNCILQNQVEDELDKLEKAFNQSKEQVDAIYQKTLLTVGEKDAEIIQAHLMILEDPIFYEEIKDAVKNELWKAEHAIMKKVEEQVAVFEMIDDPYIKERAADIKDVGNRLLMNALGLEIKDISCMEEEVIIVGHDITPSLMATLDRNHVKGIIAEVGGATAHTAILARNMEIPAILGASGVLSMVKDGQILMIDGSKGEVEIDPEEEKVVEIKKKIEKARLIKRELSQIKNLPSSTRDGHHIELVANIGLPIDTEKALEYGAEGVGLFRTEFLYMDRNSQPDEEEQFASYKKVLQDMSGKPVIIRTLDVGGDKEIPYFNLPKEENPFLGYRAIRICLEDTELFKTQLRAILRASKFGKALVMFPMISGVEEVIRAKAILEEAKEELRQRNQEFDDNIKVGIMVEIPSAAIAADLFSEEIDFFSIGTNDLTQYTLAVDRGNTNVSKIYNGFHPALLRLFKNVIEASEKKGKFTGMCGELAGNPLATLLLLGMGFHELSMSPSSILKVKKIVTSVDRSYAQKVAQHAMSLTRAEE</sequence>
<dbReference type="PROSITE" id="PS00370">
    <property type="entry name" value="PEP_ENZYMES_PHOS_SITE"/>
    <property type="match status" value="1"/>
</dbReference>
<keyword evidence="10" id="KW-0762">Sugar transport</keyword>
<dbReference type="GO" id="GO:0009401">
    <property type="term" value="P:phosphoenolpyruvate-dependent sugar phosphotransferase system"/>
    <property type="evidence" value="ECO:0007669"/>
    <property type="project" value="UniProtKB-KW"/>
</dbReference>
<comment type="cofactor">
    <cofactor evidence="2 19">
        <name>Mg(2+)</name>
        <dbReference type="ChEBI" id="CHEBI:18420"/>
    </cofactor>
</comment>
<proteinExistence type="inferred from homology"/>
<dbReference type="InterPro" id="IPR000121">
    <property type="entry name" value="PEP_util_C"/>
</dbReference>
<comment type="caution">
    <text evidence="24">The sequence shown here is derived from an EMBL/GenBank/DDBJ whole genome shotgun (WGS) entry which is preliminary data.</text>
</comment>
<evidence type="ECO:0000256" key="14">
    <source>
        <dbReference type="ARBA" id="ARBA00022777"/>
    </source>
</evidence>
<dbReference type="InterPro" id="IPR036618">
    <property type="entry name" value="PtsI_HPr-bd_sf"/>
</dbReference>
<feature type="coiled-coil region" evidence="20">
    <location>
        <begin position="33"/>
        <end position="60"/>
    </location>
</feature>
<dbReference type="InterPro" id="IPR018274">
    <property type="entry name" value="PEP_util_AS"/>
</dbReference>
<evidence type="ECO:0000256" key="3">
    <source>
        <dbReference type="ARBA" id="ARBA00002728"/>
    </source>
</evidence>
<dbReference type="GO" id="GO:0008965">
    <property type="term" value="F:phosphoenolpyruvate-protein phosphotransferase activity"/>
    <property type="evidence" value="ECO:0007669"/>
    <property type="project" value="UniProtKB-EC"/>
</dbReference>
<dbReference type="InterPro" id="IPR006318">
    <property type="entry name" value="PTS_EI-like"/>
</dbReference>
<dbReference type="PANTHER" id="PTHR46244">
    <property type="entry name" value="PHOSPHOENOLPYRUVATE-PROTEIN PHOSPHOTRANSFERASE"/>
    <property type="match status" value="1"/>
</dbReference>
<dbReference type="GO" id="GO:0016301">
    <property type="term" value="F:kinase activity"/>
    <property type="evidence" value="ECO:0007669"/>
    <property type="project" value="UniProtKB-KW"/>
</dbReference>
<feature type="domain" description="PEP-utilising enzyme mobile" evidence="21">
    <location>
        <begin position="153"/>
        <end position="225"/>
    </location>
</feature>
<comment type="similarity">
    <text evidence="5">Belongs to the PEP-utilizing enzyme family.</text>
</comment>
<dbReference type="PRINTS" id="PR01736">
    <property type="entry name" value="PHPHTRNFRASE"/>
</dbReference>
<dbReference type="Proteomes" id="UP000675664">
    <property type="component" value="Unassembled WGS sequence"/>
</dbReference>
<evidence type="ECO:0000256" key="19">
    <source>
        <dbReference type="PIRSR" id="PIRSR000732-3"/>
    </source>
</evidence>
<dbReference type="AlphaFoldDB" id="A0A8J7W469"/>
<keyword evidence="8" id="KW-0813">Transport</keyword>
<evidence type="ECO:0000259" key="23">
    <source>
        <dbReference type="Pfam" id="PF05524"/>
    </source>
</evidence>
<feature type="coiled-coil region" evidence="20">
    <location>
        <begin position="396"/>
        <end position="423"/>
    </location>
</feature>
<dbReference type="NCBIfam" id="TIGR01417">
    <property type="entry name" value="PTS_I_fam"/>
    <property type="match status" value="1"/>
</dbReference>
<evidence type="ECO:0000256" key="12">
    <source>
        <dbReference type="ARBA" id="ARBA00022683"/>
    </source>
</evidence>
<evidence type="ECO:0000256" key="2">
    <source>
        <dbReference type="ARBA" id="ARBA00001946"/>
    </source>
</evidence>
<feature type="binding site" evidence="18">
    <location>
        <position position="332"/>
    </location>
    <ligand>
        <name>phosphoenolpyruvate</name>
        <dbReference type="ChEBI" id="CHEBI:58702"/>
    </ligand>
</feature>
<dbReference type="EC" id="2.7.3.9" evidence="6"/>
<keyword evidence="12" id="KW-0598">Phosphotransferase system</keyword>
<dbReference type="Gene3D" id="3.50.30.10">
    <property type="entry name" value="Phosphohistidine domain"/>
    <property type="match status" value="1"/>
</dbReference>
<dbReference type="GO" id="GO:0046872">
    <property type="term" value="F:metal ion binding"/>
    <property type="evidence" value="ECO:0007669"/>
    <property type="project" value="UniProtKB-KW"/>
</dbReference>
<dbReference type="PANTHER" id="PTHR46244:SF3">
    <property type="entry name" value="PHOSPHOENOLPYRUVATE-PROTEIN PHOSPHOTRANSFERASE"/>
    <property type="match status" value="1"/>
</dbReference>
<evidence type="ECO:0000256" key="16">
    <source>
        <dbReference type="ARBA" id="ARBA00033235"/>
    </source>
</evidence>
<keyword evidence="14" id="KW-0418">Kinase</keyword>